<dbReference type="Gene3D" id="3.20.20.150">
    <property type="entry name" value="Divalent-metal-dependent TIM barrel enzymes"/>
    <property type="match status" value="1"/>
</dbReference>
<dbReference type="GeneID" id="83056561"/>
<dbReference type="STRING" id="1197717.BED41_01690"/>
<dbReference type="SUPFAM" id="SSF51658">
    <property type="entry name" value="Xylose isomerase-like"/>
    <property type="match status" value="1"/>
</dbReference>
<keyword evidence="3" id="KW-1185">Reference proteome</keyword>
<evidence type="ECO:0000259" key="1">
    <source>
        <dbReference type="Pfam" id="PF01261"/>
    </source>
</evidence>
<keyword evidence="2" id="KW-0378">Hydrolase</keyword>
<dbReference type="PANTHER" id="PTHR12110">
    <property type="entry name" value="HYDROXYPYRUVATE ISOMERASE"/>
    <property type="match status" value="1"/>
</dbReference>
<proteinExistence type="predicted"/>
<organism evidence="2 3">
    <name type="scientific">Cloacibacillus porcorum</name>
    <dbReference type="NCBI Taxonomy" id="1197717"/>
    <lineage>
        <taxon>Bacteria</taxon>
        <taxon>Thermotogati</taxon>
        <taxon>Synergistota</taxon>
        <taxon>Synergistia</taxon>
        <taxon>Synergistales</taxon>
        <taxon>Synergistaceae</taxon>
        <taxon>Cloacibacillus</taxon>
    </lineage>
</organism>
<sequence length="275" mass="30512">MAHKYSLAHLTVLGWSPVEMAYNAALIGYDYISIRNINMGVKGERDFSIPIGGERYKALKEAIDETGIAIHDIELARVVDGVDVKSYEQAFESGASLGAKGVISSVWTNNKDYYTEQFAALCDLAAQYGLKVNLEFVTWASVWNLDGALELLNTVKRPNARLMVDTLHTWRSKVSVAELAACPKELFDMAHICDGPAEIPARDDKEALIYTGRDARYYVGEGAINIADMVKAMRPDTVLSIELPHLARVEKYGYTEHARRCLATAKEYLKNNGAE</sequence>
<dbReference type="RefSeq" id="WP_066742269.1">
    <property type="nucleotide sequence ID" value="NZ_CP016757.1"/>
</dbReference>
<reference evidence="2" key="1">
    <citation type="submission" date="2016-08" db="EMBL/GenBank/DDBJ databases">
        <title>Complete genome of Cloacibacillus porcorum.</title>
        <authorList>
            <person name="Looft T."/>
            <person name="Bayles D.O."/>
            <person name="Alt D.P."/>
        </authorList>
    </citation>
    <scope>NUCLEOTIDE SEQUENCE [LARGE SCALE GENOMIC DNA]</scope>
    <source>
        <strain evidence="2">CL-84</strain>
    </source>
</reference>
<dbReference type="InterPro" id="IPR036237">
    <property type="entry name" value="Xyl_isomerase-like_sf"/>
</dbReference>
<accession>A0A1B2I1S8</accession>
<dbReference type="InterPro" id="IPR013022">
    <property type="entry name" value="Xyl_isomerase-like_TIM-brl"/>
</dbReference>
<dbReference type="Proteomes" id="UP000093044">
    <property type="component" value="Chromosome"/>
</dbReference>
<name>A0A1B2I1S8_9BACT</name>
<feature type="domain" description="Xylose isomerase-like TIM barrel" evidence="1">
    <location>
        <begin position="24"/>
        <end position="245"/>
    </location>
</feature>
<dbReference type="EMBL" id="CP016757">
    <property type="protein sequence ID" value="ANZ43913.1"/>
    <property type="molecule type" value="Genomic_DNA"/>
</dbReference>
<dbReference type="KEGG" id="cpor:BED41_01690"/>
<dbReference type="OrthoDB" id="9786584at2"/>
<dbReference type="GO" id="GO:0004519">
    <property type="term" value="F:endonuclease activity"/>
    <property type="evidence" value="ECO:0007669"/>
    <property type="project" value="UniProtKB-KW"/>
</dbReference>
<dbReference type="AlphaFoldDB" id="A0A1B2I1S8"/>
<dbReference type="Pfam" id="PF01261">
    <property type="entry name" value="AP_endonuc_2"/>
    <property type="match status" value="1"/>
</dbReference>
<dbReference type="PANTHER" id="PTHR12110:SF48">
    <property type="entry name" value="BLL3656 PROTEIN"/>
    <property type="match status" value="1"/>
</dbReference>
<dbReference type="InterPro" id="IPR050312">
    <property type="entry name" value="IolE/XylAMocC-like"/>
</dbReference>
<protein>
    <submittedName>
        <fullName evidence="2">AP endonuclease</fullName>
    </submittedName>
</protein>
<gene>
    <name evidence="2" type="ORF">BED41_01690</name>
</gene>
<evidence type="ECO:0000313" key="2">
    <source>
        <dbReference type="EMBL" id="ANZ43913.1"/>
    </source>
</evidence>
<keyword evidence="2" id="KW-0255">Endonuclease</keyword>
<evidence type="ECO:0000313" key="3">
    <source>
        <dbReference type="Proteomes" id="UP000093044"/>
    </source>
</evidence>
<keyword evidence="2" id="KW-0540">Nuclease</keyword>